<evidence type="ECO:0000313" key="1">
    <source>
        <dbReference type="EMBL" id="MBE9032549.1"/>
    </source>
</evidence>
<keyword evidence="2" id="KW-1185">Reference proteome</keyword>
<gene>
    <name evidence="1" type="ORF">IQ266_22680</name>
</gene>
<evidence type="ECO:0000313" key="2">
    <source>
        <dbReference type="Proteomes" id="UP000625316"/>
    </source>
</evidence>
<dbReference type="Proteomes" id="UP000625316">
    <property type="component" value="Unassembled WGS sequence"/>
</dbReference>
<dbReference type="EMBL" id="JADEXQ010000110">
    <property type="protein sequence ID" value="MBE9032549.1"/>
    <property type="molecule type" value="Genomic_DNA"/>
</dbReference>
<dbReference type="AlphaFoldDB" id="A0A928VUN1"/>
<reference evidence="1" key="1">
    <citation type="submission" date="2020-10" db="EMBL/GenBank/DDBJ databases">
        <authorList>
            <person name="Castelo-Branco R."/>
            <person name="Eusebio N."/>
            <person name="Adriana R."/>
            <person name="Vieira A."/>
            <person name="Brugerolle De Fraissinette N."/>
            <person name="Rezende De Castro R."/>
            <person name="Schneider M.P."/>
            <person name="Vasconcelos V."/>
            <person name="Leao P.N."/>
        </authorList>
    </citation>
    <scope>NUCLEOTIDE SEQUENCE</scope>
    <source>
        <strain evidence="1">LEGE 11480</strain>
    </source>
</reference>
<comment type="caution">
    <text evidence="1">The sequence shown here is derived from an EMBL/GenBank/DDBJ whole genome shotgun (WGS) entry which is preliminary data.</text>
</comment>
<organism evidence="1 2">
    <name type="scientific">Romeriopsis navalis LEGE 11480</name>
    <dbReference type="NCBI Taxonomy" id="2777977"/>
    <lineage>
        <taxon>Bacteria</taxon>
        <taxon>Bacillati</taxon>
        <taxon>Cyanobacteriota</taxon>
        <taxon>Cyanophyceae</taxon>
        <taxon>Leptolyngbyales</taxon>
        <taxon>Leptolyngbyaceae</taxon>
        <taxon>Romeriopsis</taxon>
        <taxon>Romeriopsis navalis</taxon>
    </lineage>
</organism>
<accession>A0A928VUN1</accession>
<proteinExistence type="predicted"/>
<protein>
    <submittedName>
        <fullName evidence="1">GIY-YIG nuclease family protein</fullName>
    </submittedName>
</protein>
<dbReference type="CDD" id="cd10450">
    <property type="entry name" value="GIY-YIG_AtGrxS16_like"/>
    <property type="match status" value="1"/>
</dbReference>
<dbReference type="InterPro" id="IPR049578">
    <property type="entry name" value="CAXIP1-like_GIY-YIG_dom"/>
</dbReference>
<sequence length="225" mass="24830">MEPKPVNPEETKQIEHQDVPAAHQGLHDFLYSADDEHSAAPTIATAVAATTDTPRSLQTWCDDAKNAKIAGVYAVMNADRQTQFISYSRNVALSLKSHLLQHGEEVCAIVTVETFRFPKRAAMEQLRDEWIAALPSPPPGNIDGSWATTIKDASSQAMSDAERAAYEEKKLKLRRAMADGTLNKEILATPTADSQREDLAAAMNEDNWSAVIREQTQETILDKPE</sequence>
<name>A0A928VUN1_9CYAN</name>